<accession>A0ABT3BIL0</accession>
<keyword evidence="1" id="KW-0812">Transmembrane</keyword>
<keyword evidence="1" id="KW-1133">Transmembrane helix</keyword>
<keyword evidence="1" id="KW-0472">Membrane</keyword>
<reference evidence="2 3" key="1">
    <citation type="submission" date="2022-04" db="EMBL/GenBank/DDBJ databases">
        <title>Roseobacter sp. WL0113 is a bacterium isolated from neritic sediment.</title>
        <authorList>
            <person name="Wang L."/>
            <person name="He W."/>
            <person name="Zhang D.-F."/>
        </authorList>
    </citation>
    <scope>NUCLEOTIDE SEQUENCE [LARGE SCALE GENOMIC DNA]</scope>
    <source>
        <strain evidence="2 3">WL0113</strain>
    </source>
</reference>
<evidence type="ECO:0000256" key="1">
    <source>
        <dbReference type="SAM" id="Phobius"/>
    </source>
</evidence>
<comment type="caution">
    <text evidence="2">The sequence shown here is derived from an EMBL/GenBank/DDBJ whole genome shotgun (WGS) entry which is preliminary data.</text>
</comment>
<feature type="transmembrane region" description="Helical" evidence="1">
    <location>
        <begin position="12"/>
        <end position="32"/>
    </location>
</feature>
<feature type="transmembrane region" description="Helical" evidence="1">
    <location>
        <begin position="195"/>
        <end position="225"/>
    </location>
</feature>
<keyword evidence="3" id="KW-1185">Reference proteome</keyword>
<sequence length="490" mass="52155">MTSAPQPQAPLFNLRGLMISALVALVLCWPIVVTNADYVFVDSQSYLRAGAEIWDLALGMMQTGLPTPDTAIEAAPGAASDTTASGEKLQFDGEPRFGRSIAYSAFAYALLSALGPFGLAWAQGTLTLFALLVLVTPQMLQARVILIGGLLLVIAVTQLPWRVVYLMPDIFAATIVIFGACLIGPFDRLTRVQQAVLTGLACFAVATHYGNIPLAAGFLGLVLFWRLVTARLAVAPLVAAAITVAASPLANLGASVVVLDEPSTVPLRLPIVLARSIQDGPGAAYLRENCGQEDWAICDAFGDRLPESIREFLWSKDGIRAQSAEMVQRIRDEEIPLLANIFLAHPAAQTWSFVGNAVKQFLRVGQGQIAAVAGFDQTYRSGDHATQAQGGALRDAFEPVVIAATIISALALAALTLSKRCTVAERRVILAMVLGLICNAIVFGGLSAPVDRYQARVVWLVPACLVLLWAAITARQTRTTRAAGKVPDVL</sequence>
<proteinExistence type="predicted"/>
<evidence type="ECO:0000313" key="3">
    <source>
        <dbReference type="Proteomes" id="UP001208690"/>
    </source>
</evidence>
<dbReference type="EMBL" id="JALIEB010000015">
    <property type="protein sequence ID" value="MCV3273406.1"/>
    <property type="molecule type" value="Genomic_DNA"/>
</dbReference>
<protein>
    <recommendedName>
        <fullName evidence="4">Transmembrane protein</fullName>
    </recommendedName>
</protein>
<feature type="transmembrane region" description="Helical" evidence="1">
    <location>
        <begin position="453"/>
        <end position="472"/>
    </location>
</feature>
<evidence type="ECO:0000313" key="2">
    <source>
        <dbReference type="EMBL" id="MCV3273406.1"/>
    </source>
</evidence>
<feature type="transmembrane region" description="Helical" evidence="1">
    <location>
        <begin position="165"/>
        <end position="183"/>
    </location>
</feature>
<dbReference type="RefSeq" id="WP_263845631.1">
    <property type="nucleotide sequence ID" value="NZ_JALIEB010000015.1"/>
</dbReference>
<evidence type="ECO:0008006" key="4">
    <source>
        <dbReference type="Google" id="ProtNLM"/>
    </source>
</evidence>
<feature type="transmembrane region" description="Helical" evidence="1">
    <location>
        <begin position="142"/>
        <end position="159"/>
    </location>
</feature>
<feature type="transmembrane region" description="Helical" evidence="1">
    <location>
        <begin position="400"/>
        <end position="417"/>
    </location>
</feature>
<feature type="transmembrane region" description="Helical" evidence="1">
    <location>
        <begin position="237"/>
        <end position="259"/>
    </location>
</feature>
<organism evidence="2 3">
    <name type="scientific">Roseobacter sinensis</name>
    <dbReference type="NCBI Taxonomy" id="2931391"/>
    <lineage>
        <taxon>Bacteria</taxon>
        <taxon>Pseudomonadati</taxon>
        <taxon>Pseudomonadota</taxon>
        <taxon>Alphaproteobacteria</taxon>
        <taxon>Rhodobacterales</taxon>
        <taxon>Roseobacteraceae</taxon>
        <taxon>Roseobacter</taxon>
    </lineage>
</organism>
<feature type="transmembrane region" description="Helical" evidence="1">
    <location>
        <begin position="105"/>
        <end position="135"/>
    </location>
</feature>
<gene>
    <name evidence="2" type="ORF">MUB52_18395</name>
</gene>
<name>A0ABT3BIL0_9RHOB</name>
<feature type="transmembrane region" description="Helical" evidence="1">
    <location>
        <begin position="429"/>
        <end position="447"/>
    </location>
</feature>
<dbReference type="Proteomes" id="UP001208690">
    <property type="component" value="Unassembled WGS sequence"/>
</dbReference>